<feature type="transmembrane region" description="Helical" evidence="6">
    <location>
        <begin position="108"/>
        <end position="126"/>
    </location>
</feature>
<evidence type="ECO:0000256" key="5">
    <source>
        <dbReference type="ARBA" id="ARBA00023136"/>
    </source>
</evidence>
<name>W9GDE7_9MICO</name>
<feature type="transmembrane region" description="Helical" evidence="6">
    <location>
        <begin position="367"/>
        <end position="386"/>
    </location>
</feature>
<dbReference type="Proteomes" id="UP000019489">
    <property type="component" value="Unassembled WGS sequence"/>
</dbReference>
<dbReference type="PROSITE" id="PS50850">
    <property type="entry name" value="MFS"/>
    <property type="match status" value="1"/>
</dbReference>
<organism evidence="8 9">
    <name type="scientific">Intrasporangium oryzae NRRL B-24470</name>
    <dbReference type="NCBI Taxonomy" id="1386089"/>
    <lineage>
        <taxon>Bacteria</taxon>
        <taxon>Bacillati</taxon>
        <taxon>Actinomycetota</taxon>
        <taxon>Actinomycetes</taxon>
        <taxon>Micrococcales</taxon>
        <taxon>Intrasporangiaceae</taxon>
        <taxon>Intrasporangium</taxon>
    </lineage>
</organism>
<proteinExistence type="predicted"/>
<keyword evidence="9" id="KW-1185">Reference proteome</keyword>
<evidence type="ECO:0000259" key="7">
    <source>
        <dbReference type="PROSITE" id="PS50850"/>
    </source>
</evidence>
<feature type="transmembrane region" description="Helical" evidence="6">
    <location>
        <begin position="257"/>
        <end position="276"/>
    </location>
</feature>
<feature type="transmembrane region" description="Helical" evidence="6">
    <location>
        <begin position="41"/>
        <end position="59"/>
    </location>
</feature>
<feature type="transmembrane region" description="Helical" evidence="6">
    <location>
        <begin position="340"/>
        <end position="360"/>
    </location>
</feature>
<dbReference type="Pfam" id="PF07690">
    <property type="entry name" value="MFS_1"/>
    <property type="match status" value="2"/>
</dbReference>
<keyword evidence="5 6" id="KW-0472">Membrane</keyword>
<dbReference type="InterPro" id="IPR011701">
    <property type="entry name" value="MFS"/>
</dbReference>
<feature type="transmembrane region" description="Helical" evidence="6">
    <location>
        <begin position="468"/>
        <end position="490"/>
    </location>
</feature>
<feature type="domain" description="Major facilitator superfamily (MFS) profile" evidence="7">
    <location>
        <begin position="41"/>
        <end position="495"/>
    </location>
</feature>
<dbReference type="Gene3D" id="1.20.1250.20">
    <property type="entry name" value="MFS general substrate transporter like domains"/>
    <property type="match status" value="2"/>
</dbReference>
<feature type="transmembrane region" description="Helical" evidence="6">
    <location>
        <begin position="132"/>
        <end position="153"/>
    </location>
</feature>
<dbReference type="eggNOG" id="COG0477">
    <property type="taxonomic scope" value="Bacteria"/>
</dbReference>
<dbReference type="PANTHER" id="PTHR42718:SF9">
    <property type="entry name" value="MAJOR FACILITATOR SUPERFAMILY MULTIDRUG TRANSPORTER MFSC"/>
    <property type="match status" value="1"/>
</dbReference>
<dbReference type="PATRIC" id="fig|1386089.3.peg.343"/>
<evidence type="ECO:0000256" key="2">
    <source>
        <dbReference type="ARBA" id="ARBA00022448"/>
    </source>
</evidence>
<dbReference type="GO" id="GO:0005886">
    <property type="term" value="C:plasma membrane"/>
    <property type="evidence" value="ECO:0007669"/>
    <property type="project" value="UniProtKB-SubCell"/>
</dbReference>
<keyword evidence="3 6" id="KW-0812">Transmembrane</keyword>
<feature type="transmembrane region" description="Helical" evidence="6">
    <location>
        <begin position="194"/>
        <end position="216"/>
    </location>
</feature>
<evidence type="ECO:0000256" key="4">
    <source>
        <dbReference type="ARBA" id="ARBA00022989"/>
    </source>
</evidence>
<comment type="subcellular location">
    <subcellularLocation>
        <location evidence="1">Cell membrane</location>
        <topology evidence="1">Multi-pass membrane protein</topology>
    </subcellularLocation>
</comment>
<protein>
    <submittedName>
        <fullName evidence="8">Transporter</fullName>
    </submittedName>
</protein>
<evidence type="ECO:0000313" key="8">
    <source>
        <dbReference type="EMBL" id="EWT03242.1"/>
    </source>
</evidence>
<dbReference type="SUPFAM" id="SSF103473">
    <property type="entry name" value="MFS general substrate transporter"/>
    <property type="match status" value="1"/>
</dbReference>
<evidence type="ECO:0000313" key="9">
    <source>
        <dbReference type="Proteomes" id="UP000019489"/>
    </source>
</evidence>
<dbReference type="InterPro" id="IPR020846">
    <property type="entry name" value="MFS_dom"/>
</dbReference>
<feature type="transmembrane region" description="Helical" evidence="6">
    <location>
        <begin position="228"/>
        <end position="251"/>
    </location>
</feature>
<dbReference type="EMBL" id="AWSA01000003">
    <property type="protein sequence ID" value="EWT03242.1"/>
    <property type="molecule type" value="Genomic_DNA"/>
</dbReference>
<keyword evidence="2" id="KW-0813">Transport</keyword>
<keyword evidence="4 6" id="KW-1133">Transmembrane helix</keyword>
<evidence type="ECO:0000256" key="6">
    <source>
        <dbReference type="SAM" id="Phobius"/>
    </source>
</evidence>
<dbReference type="AlphaFoldDB" id="W9GDE7"/>
<gene>
    <name evidence="8" type="ORF">N865_18605</name>
</gene>
<dbReference type="GO" id="GO:0022857">
    <property type="term" value="F:transmembrane transporter activity"/>
    <property type="evidence" value="ECO:0007669"/>
    <property type="project" value="InterPro"/>
</dbReference>
<evidence type="ECO:0000256" key="1">
    <source>
        <dbReference type="ARBA" id="ARBA00004651"/>
    </source>
</evidence>
<feature type="transmembrane region" description="Helical" evidence="6">
    <location>
        <begin position="437"/>
        <end position="456"/>
    </location>
</feature>
<feature type="transmembrane region" description="Helical" evidence="6">
    <location>
        <begin position="398"/>
        <end position="417"/>
    </location>
</feature>
<evidence type="ECO:0000256" key="3">
    <source>
        <dbReference type="ARBA" id="ARBA00022692"/>
    </source>
</evidence>
<feature type="transmembrane region" description="Helical" evidence="6">
    <location>
        <begin position="165"/>
        <end position="188"/>
    </location>
</feature>
<dbReference type="InterPro" id="IPR036259">
    <property type="entry name" value="MFS_trans_sf"/>
</dbReference>
<comment type="caution">
    <text evidence="8">The sequence shown here is derived from an EMBL/GenBank/DDBJ whole genome shotgun (WGS) entry which is preliminary data.</text>
</comment>
<dbReference type="PANTHER" id="PTHR42718">
    <property type="entry name" value="MAJOR FACILITATOR SUPERFAMILY MULTIDRUG TRANSPORTER MFSC"/>
    <property type="match status" value="1"/>
</dbReference>
<dbReference type="RefSeq" id="WP_245603630.1">
    <property type="nucleotide sequence ID" value="NZ_AWSA01000003.1"/>
</dbReference>
<sequence length="509" mass="51791">MSTDPVGTDPVSADPVSADPVHTPVLGDAAMAVVRSPITKIVGFLVCVELASGVLQGYYTPIFTDIARHLSIKDADVNWFEAAQLIVSALVVPLLARLGDLIGHRKVLLLSTVVTAVASWGVAFAPTFGTFLVAWALQGFYVVWLPMEVAIIHRRTRGEESRVRGAAGLLVAGLEVGVIVGALTSGALAESLGMTALLALPAVVVTLALVAIWFGVEESPALASGSIDWRGFGLITLALGLVMAGLVMLRVLGPGSAWPWVLVVAGALAFVPFARVELAHPEPLVDLRILGGRGQWPVQATAFLFGVSVLGAQIPLSTFARTDPAVTGYGLGASAGKVSIIIGAYVLSLAAGALLLHLVGRRTGTRVAMVGAAVLVAIGYLLFLPFHGSLAQTLTNMVIAGLGSGALVAGLPAAAAAAAPPTHTGLTTGMTNTTKTIGGAFASSVFAIALASTGSVDSEATAHASLGGYLVVWAICGVTAAVAAVFLAVVHATEVHGNAAAARIRTPRA</sequence>
<feature type="transmembrane region" description="Helical" evidence="6">
    <location>
        <begin position="296"/>
        <end position="320"/>
    </location>
</feature>
<feature type="transmembrane region" description="Helical" evidence="6">
    <location>
        <begin position="79"/>
        <end position="96"/>
    </location>
</feature>
<reference evidence="8 9" key="1">
    <citation type="submission" date="2013-08" db="EMBL/GenBank/DDBJ databases">
        <title>Intrasporangium oryzae NRRL B-24470.</title>
        <authorList>
            <person name="Liu H."/>
            <person name="Wang G."/>
        </authorList>
    </citation>
    <scope>NUCLEOTIDE SEQUENCE [LARGE SCALE GENOMIC DNA]</scope>
    <source>
        <strain evidence="8 9">NRRL B-24470</strain>
    </source>
</reference>
<dbReference type="STRING" id="1386089.N865_18605"/>
<accession>W9GDE7</accession>